<evidence type="ECO:0000313" key="1">
    <source>
        <dbReference type="EMBL" id="QDP95323.1"/>
    </source>
</evidence>
<proteinExistence type="predicted"/>
<dbReference type="KEGG" id="mik:FOE78_04810"/>
<reference evidence="1 2" key="1">
    <citation type="submission" date="2019-07" db="EMBL/GenBank/DDBJ databases">
        <title>Microlunatus dokdonensis sp. nov. isolated from the rhizospheric soil of the wild plant Elymus tsukushiensis.</title>
        <authorList>
            <person name="Ghim S.-Y."/>
            <person name="Hwang Y.-J."/>
            <person name="Son J.-S."/>
            <person name="Shin J.-H."/>
        </authorList>
    </citation>
    <scope>NUCLEOTIDE SEQUENCE [LARGE SCALE GENOMIC DNA]</scope>
    <source>
        <strain evidence="1 2">KUDC0627</strain>
    </source>
</reference>
<dbReference type="EMBL" id="CP041692">
    <property type="protein sequence ID" value="QDP95323.1"/>
    <property type="molecule type" value="Genomic_DNA"/>
</dbReference>
<evidence type="ECO:0000313" key="2">
    <source>
        <dbReference type="Proteomes" id="UP000319263"/>
    </source>
</evidence>
<evidence type="ECO:0008006" key="3">
    <source>
        <dbReference type="Google" id="ProtNLM"/>
    </source>
</evidence>
<gene>
    <name evidence="1" type="ORF">FOE78_04810</name>
</gene>
<protein>
    <recommendedName>
        <fullName evidence="3">Post-SET domain-containing protein</fullName>
    </recommendedName>
</protein>
<dbReference type="AlphaFoldDB" id="A0A516PVX2"/>
<name>A0A516PVX2_9ACTN</name>
<sequence>MIQEDLDLLAVQTPTVGAVVEGALIAPAFAPLSRSVWLMPSSAEHQRRLTHRSGSTGIHHGLLYGHRLITEQLSGTAASVINVDGQTIAETLAAVETALGPALDELPVAQTISERRATIRYGNHSLTDQLRFKIDNGQADPTQPESRGFFDCECGRPGCTATIRLRPIDAIRLTDREPGAIHAEKHPDS</sequence>
<dbReference type="Proteomes" id="UP000319263">
    <property type="component" value="Chromosome"/>
</dbReference>
<accession>A0A516PVX2</accession>
<dbReference type="RefSeq" id="WP_143985298.1">
    <property type="nucleotide sequence ID" value="NZ_CP041692.1"/>
</dbReference>
<keyword evidence="2" id="KW-1185">Reference proteome</keyword>
<dbReference type="OrthoDB" id="3820382at2"/>
<organism evidence="1 2">
    <name type="scientific">Microlunatus elymi</name>
    <dbReference type="NCBI Taxonomy" id="2596828"/>
    <lineage>
        <taxon>Bacteria</taxon>
        <taxon>Bacillati</taxon>
        <taxon>Actinomycetota</taxon>
        <taxon>Actinomycetes</taxon>
        <taxon>Propionibacteriales</taxon>
        <taxon>Propionibacteriaceae</taxon>
        <taxon>Microlunatus</taxon>
    </lineage>
</organism>